<dbReference type="InterPro" id="IPR024344">
    <property type="entry name" value="MDMPI_metal-binding"/>
</dbReference>
<dbReference type="EMBL" id="JBHSRF010000034">
    <property type="protein sequence ID" value="MFC6083907.1"/>
    <property type="molecule type" value="Genomic_DNA"/>
</dbReference>
<name>A0ABW1NNT7_9ACTN</name>
<evidence type="ECO:0000259" key="2">
    <source>
        <dbReference type="Pfam" id="PF11716"/>
    </source>
</evidence>
<evidence type="ECO:0000313" key="4">
    <source>
        <dbReference type="Proteomes" id="UP001596137"/>
    </source>
</evidence>
<dbReference type="GO" id="GO:0016853">
    <property type="term" value="F:isomerase activity"/>
    <property type="evidence" value="ECO:0007669"/>
    <property type="project" value="UniProtKB-KW"/>
</dbReference>
<dbReference type="InterPro" id="IPR017517">
    <property type="entry name" value="Maleyloyr_isom"/>
</dbReference>
<accession>A0ABW1NNT7</accession>
<evidence type="ECO:0000259" key="1">
    <source>
        <dbReference type="Pfam" id="PF07398"/>
    </source>
</evidence>
<keyword evidence="3" id="KW-0413">Isomerase</keyword>
<dbReference type="Proteomes" id="UP001596137">
    <property type="component" value="Unassembled WGS sequence"/>
</dbReference>
<reference evidence="4" key="1">
    <citation type="journal article" date="2019" name="Int. J. Syst. Evol. Microbiol.">
        <title>The Global Catalogue of Microorganisms (GCM) 10K type strain sequencing project: providing services to taxonomists for standard genome sequencing and annotation.</title>
        <authorList>
            <consortium name="The Broad Institute Genomics Platform"/>
            <consortium name="The Broad Institute Genome Sequencing Center for Infectious Disease"/>
            <person name="Wu L."/>
            <person name="Ma J."/>
        </authorList>
    </citation>
    <scope>NUCLEOTIDE SEQUENCE [LARGE SCALE GENOMIC DNA]</scope>
    <source>
        <strain evidence="4">JCM 30346</strain>
    </source>
</reference>
<feature type="domain" description="Mycothiol-dependent maleylpyruvate isomerase metal-binding" evidence="2">
    <location>
        <begin position="17"/>
        <end position="139"/>
    </location>
</feature>
<dbReference type="InterPro" id="IPR010872">
    <property type="entry name" value="MDMPI_C-term_domain"/>
</dbReference>
<dbReference type="RefSeq" id="WP_380756393.1">
    <property type="nucleotide sequence ID" value="NZ_JBHSRF010000034.1"/>
</dbReference>
<gene>
    <name evidence="3" type="ORF">ACFP1K_22255</name>
</gene>
<dbReference type="NCBIfam" id="TIGR03083">
    <property type="entry name" value="maleylpyruvate isomerase family mycothiol-dependent enzyme"/>
    <property type="match status" value="1"/>
</dbReference>
<evidence type="ECO:0000313" key="3">
    <source>
        <dbReference type="EMBL" id="MFC6083907.1"/>
    </source>
</evidence>
<dbReference type="PANTHER" id="PTHR40758:SF1">
    <property type="entry name" value="CONSERVED PROTEIN"/>
    <property type="match status" value="1"/>
</dbReference>
<organism evidence="3 4">
    <name type="scientific">Sphaerisporangium aureirubrum</name>
    <dbReference type="NCBI Taxonomy" id="1544736"/>
    <lineage>
        <taxon>Bacteria</taxon>
        <taxon>Bacillati</taxon>
        <taxon>Actinomycetota</taxon>
        <taxon>Actinomycetes</taxon>
        <taxon>Streptosporangiales</taxon>
        <taxon>Streptosporangiaceae</taxon>
        <taxon>Sphaerisporangium</taxon>
    </lineage>
</organism>
<dbReference type="Pfam" id="PF07398">
    <property type="entry name" value="MDMPI_C"/>
    <property type="match status" value="1"/>
</dbReference>
<dbReference type="PANTHER" id="PTHR40758">
    <property type="entry name" value="CONSERVED PROTEIN"/>
    <property type="match status" value="1"/>
</dbReference>
<comment type="caution">
    <text evidence="3">The sequence shown here is derived from an EMBL/GenBank/DDBJ whole genome shotgun (WGS) entry which is preliminary data.</text>
</comment>
<dbReference type="Pfam" id="PF11716">
    <property type="entry name" value="MDMPI_N"/>
    <property type="match status" value="1"/>
</dbReference>
<sequence>MSPTHAARWSHEEHCSALETEVRRLAEAGAQADPGAEVPTCPGWTAAKLLKHVGITHRWVEHMARERLAVPVRPRDVPAAVPEHEKDYPEWIAAGGAAMVATLRATPLDVPLWSWSDGRDVGFWSRRMLHETAVHRADAEFALGREPRVDPAVAADGIDELFGNLAAAGRFATAIGELGAHGTLHFHATDLPGEAGEWTLTLTPEHFTWTHAHGKGDAAARGTASDLLLLVYGRVPPSDARYEVFGDQALLGRWLEKTAF</sequence>
<feature type="domain" description="MDMPI C-terminal" evidence="1">
    <location>
        <begin position="153"/>
        <end position="253"/>
    </location>
</feature>
<proteinExistence type="predicted"/>
<keyword evidence="4" id="KW-1185">Reference proteome</keyword>
<protein>
    <submittedName>
        <fullName evidence="3">Maleylpyruvate isomerase family mycothiol-dependent enzyme</fullName>
    </submittedName>
</protein>